<feature type="domain" description="Aminotransferase class I/classII large" evidence="7">
    <location>
        <begin position="33"/>
        <end position="380"/>
    </location>
</feature>
<dbReference type="InterPro" id="IPR051926">
    <property type="entry name" value="Ala_Aminotransferase"/>
</dbReference>
<dbReference type="EC" id="2.6.1.-" evidence="6"/>
<evidence type="ECO:0000256" key="6">
    <source>
        <dbReference type="RuleBase" id="RU000481"/>
    </source>
</evidence>
<gene>
    <name evidence="8" type="ORF">GCM10023188_48740</name>
</gene>
<dbReference type="InterPro" id="IPR004838">
    <property type="entry name" value="NHTrfase_class1_PyrdxlP-BS"/>
</dbReference>
<dbReference type="InterPro" id="IPR004839">
    <property type="entry name" value="Aminotransferase_I/II_large"/>
</dbReference>
<proteinExistence type="inferred from homology"/>
<keyword evidence="9" id="KW-1185">Reference proteome</keyword>
<evidence type="ECO:0000259" key="7">
    <source>
        <dbReference type="Pfam" id="PF00155"/>
    </source>
</evidence>
<comment type="cofactor">
    <cofactor evidence="1 6">
        <name>pyridoxal 5'-phosphate</name>
        <dbReference type="ChEBI" id="CHEBI:597326"/>
    </cofactor>
</comment>
<dbReference type="RefSeq" id="WP_345163710.1">
    <property type="nucleotide sequence ID" value="NZ_BAABHC010000042.1"/>
</dbReference>
<evidence type="ECO:0000256" key="4">
    <source>
        <dbReference type="ARBA" id="ARBA00022679"/>
    </source>
</evidence>
<dbReference type="GO" id="GO:0008483">
    <property type="term" value="F:transaminase activity"/>
    <property type="evidence" value="ECO:0007669"/>
    <property type="project" value="UniProtKB-KW"/>
</dbReference>
<dbReference type="Gene3D" id="3.90.1150.10">
    <property type="entry name" value="Aspartate Aminotransferase, domain 1"/>
    <property type="match status" value="1"/>
</dbReference>
<reference evidence="9" key="1">
    <citation type="journal article" date="2019" name="Int. J. Syst. Evol. Microbiol.">
        <title>The Global Catalogue of Microorganisms (GCM) 10K type strain sequencing project: providing services to taxonomists for standard genome sequencing and annotation.</title>
        <authorList>
            <consortium name="The Broad Institute Genomics Platform"/>
            <consortium name="The Broad Institute Genome Sequencing Center for Infectious Disease"/>
            <person name="Wu L."/>
            <person name="Ma J."/>
        </authorList>
    </citation>
    <scope>NUCLEOTIDE SEQUENCE [LARGE SCALE GENOMIC DNA]</scope>
    <source>
        <strain evidence="9">JCM 17926</strain>
    </source>
</reference>
<keyword evidence="3 6" id="KW-0032">Aminotransferase</keyword>
<dbReference type="PANTHER" id="PTHR43488">
    <property type="entry name" value="GLUTAMATE-PYRUVATE AMINOTRANSFERASE ALAA"/>
    <property type="match status" value="1"/>
</dbReference>
<evidence type="ECO:0000256" key="5">
    <source>
        <dbReference type="ARBA" id="ARBA00022898"/>
    </source>
</evidence>
<keyword evidence="5" id="KW-0663">Pyridoxal phosphate</keyword>
<dbReference type="EMBL" id="BAABHC010000042">
    <property type="protein sequence ID" value="GAA4445485.1"/>
    <property type="molecule type" value="Genomic_DNA"/>
</dbReference>
<accession>A0ABP8M6P3</accession>
<dbReference type="Gene3D" id="3.40.640.10">
    <property type="entry name" value="Type I PLP-dependent aspartate aminotransferase-like (Major domain)"/>
    <property type="match status" value="1"/>
</dbReference>
<evidence type="ECO:0000313" key="9">
    <source>
        <dbReference type="Proteomes" id="UP001500552"/>
    </source>
</evidence>
<protein>
    <recommendedName>
        <fullName evidence="6">Aminotransferase</fullName>
        <ecNumber evidence="6">2.6.1.-</ecNumber>
    </recommendedName>
</protein>
<evidence type="ECO:0000256" key="1">
    <source>
        <dbReference type="ARBA" id="ARBA00001933"/>
    </source>
</evidence>
<evidence type="ECO:0000256" key="3">
    <source>
        <dbReference type="ARBA" id="ARBA00022576"/>
    </source>
</evidence>
<organism evidence="8 9">
    <name type="scientific">Pontibacter saemangeumensis</name>
    <dbReference type="NCBI Taxonomy" id="1084525"/>
    <lineage>
        <taxon>Bacteria</taxon>
        <taxon>Pseudomonadati</taxon>
        <taxon>Bacteroidota</taxon>
        <taxon>Cytophagia</taxon>
        <taxon>Cytophagales</taxon>
        <taxon>Hymenobacteraceae</taxon>
        <taxon>Pontibacter</taxon>
    </lineage>
</organism>
<dbReference type="Proteomes" id="UP001500552">
    <property type="component" value="Unassembled WGS sequence"/>
</dbReference>
<evidence type="ECO:0000256" key="2">
    <source>
        <dbReference type="ARBA" id="ARBA00007441"/>
    </source>
</evidence>
<sequence>MIHRSDRLHNVTYELRGPVYEKSKELERRGHTVTNLNIGNPAPFGFNAPAEVIQHMALNLGNAQGYSDHKGLLSAREAVKRYYEGIGLQGVQADDIFLGNGLSELIMHAVQALLNDGDEMLIPSPDYPLWTAAVSFSGGKPVHYICDEASGWFPDISDIRSKITLRTKAIVLINPNNPTGAVYSKELLQEIVDVAEEHNLIIFSDEIYDKILYDGTVHIPTATLTDAVLCITMSGLSKNYLAAGFRAGWMLLSGAKAKAADYIDGLNTLASLRVCSNVPAQYAIQVALEGTPSVRDLVLPTGRLGQQRAVCYDKLTAIPGISCVKPMGAFYMFPRIDAKKFAIHNDQQFVIDLLAAQHIFVVQGSGFNWHKPDHFRIVYLPPVEVLSQTVDKMALFLSTYKQAPKSSTEKDPVLSLSVQVLE</sequence>
<dbReference type="SUPFAM" id="SSF53383">
    <property type="entry name" value="PLP-dependent transferases"/>
    <property type="match status" value="1"/>
</dbReference>
<name>A0ABP8M6P3_9BACT</name>
<evidence type="ECO:0000313" key="8">
    <source>
        <dbReference type="EMBL" id="GAA4445485.1"/>
    </source>
</evidence>
<comment type="similarity">
    <text evidence="2 6">Belongs to the class-I pyridoxal-phosphate-dependent aminotransferase family.</text>
</comment>
<dbReference type="PANTHER" id="PTHR43488:SF2">
    <property type="entry name" value="GLUTAMATE-PYRUVATE AMINOTRANSFERASE ALAA"/>
    <property type="match status" value="1"/>
</dbReference>
<dbReference type="InterPro" id="IPR015421">
    <property type="entry name" value="PyrdxlP-dep_Trfase_major"/>
</dbReference>
<dbReference type="PROSITE" id="PS00105">
    <property type="entry name" value="AA_TRANSFER_CLASS_1"/>
    <property type="match status" value="1"/>
</dbReference>
<dbReference type="InterPro" id="IPR015424">
    <property type="entry name" value="PyrdxlP-dep_Trfase"/>
</dbReference>
<dbReference type="Pfam" id="PF00155">
    <property type="entry name" value="Aminotran_1_2"/>
    <property type="match status" value="1"/>
</dbReference>
<dbReference type="InterPro" id="IPR015422">
    <property type="entry name" value="PyrdxlP-dep_Trfase_small"/>
</dbReference>
<keyword evidence="4 6" id="KW-0808">Transferase</keyword>
<dbReference type="CDD" id="cd00609">
    <property type="entry name" value="AAT_like"/>
    <property type="match status" value="1"/>
</dbReference>
<comment type="caution">
    <text evidence="8">The sequence shown here is derived from an EMBL/GenBank/DDBJ whole genome shotgun (WGS) entry which is preliminary data.</text>
</comment>